<dbReference type="InterPro" id="IPR001965">
    <property type="entry name" value="Znf_PHD"/>
</dbReference>
<dbReference type="InterPro" id="IPR028643">
    <property type="entry name" value="ING1_PHD_Znf"/>
</dbReference>
<dbReference type="AlphaFoldDB" id="A0AAV2PLE3"/>
<dbReference type="GO" id="GO:0005634">
    <property type="term" value="C:nucleus"/>
    <property type="evidence" value="ECO:0007669"/>
    <property type="project" value="UniProtKB-SubCell"/>
</dbReference>
<protein>
    <recommendedName>
        <fullName evidence="7">Zinc finger PHD-type domain-containing protein</fullName>
    </recommendedName>
</protein>
<dbReference type="GO" id="GO:0045893">
    <property type="term" value="P:positive regulation of DNA-templated transcription"/>
    <property type="evidence" value="ECO:0007669"/>
    <property type="project" value="TreeGrafter"/>
</dbReference>
<name>A0AAV2PLE3_MEGNR</name>
<evidence type="ECO:0000256" key="4">
    <source>
        <dbReference type="ARBA" id="ARBA00022771"/>
    </source>
</evidence>
<dbReference type="SUPFAM" id="SSF57903">
    <property type="entry name" value="FYVE/PHD zinc finger"/>
    <property type="match status" value="1"/>
</dbReference>
<dbReference type="InterPro" id="IPR013083">
    <property type="entry name" value="Znf_RING/FYVE/PHD"/>
</dbReference>
<reference evidence="8 9" key="1">
    <citation type="submission" date="2024-05" db="EMBL/GenBank/DDBJ databases">
        <authorList>
            <person name="Wallberg A."/>
        </authorList>
    </citation>
    <scope>NUCLEOTIDE SEQUENCE [LARGE SCALE GENOMIC DNA]</scope>
</reference>
<evidence type="ECO:0000256" key="3">
    <source>
        <dbReference type="ARBA" id="ARBA00022723"/>
    </source>
</evidence>
<feature type="non-terminal residue" evidence="8">
    <location>
        <position position="270"/>
    </location>
</feature>
<keyword evidence="9" id="KW-1185">Reference proteome</keyword>
<evidence type="ECO:0000256" key="2">
    <source>
        <dbReference type="ARBA" id="ARBA00010210"/>
    </source>
</evidence>
<dbReference type="GO" id="GO:0008270">
    <property type="term" value="F:zinc ion binding"/>
    <property type="evidence" value="ECO:0007669"/>
    <property type="project" value="UniProtKB-KW"/>
</dbReference>
<sequence>MSDPVEKMLNQAALEALYSATYVDNFLDIGHSFVTKRDINVVLDAPWCFNAMAKGMENIKEKVDGDTIRYQNGMGQIQGENVFINAIGNQHLKKIQPVVDIPFYLRPFRIICGVPITCPKKMGRFQIDNTTAMLLDMPTGRETNIYDQLIPHYSAYKADKKIGVGKIEGKKLRPLDRLNRHHNKADLFVGPSELSAILNCAQVSYGEMIGCDNDLCPIEWFHFSCVGLTNKPKGKWFCPKCRGDKPTVMKPRAQFLKELEKYNKEKEEKL</sequence>
<evidence type="ECO:0000259" key="7">
    <source>
        <dbReference type="SMART" id="SM00249"/>
    </source>
</evidence>
<gene>
    <name evidence="8" type="ORF">MNOR_LOCUS1001</name>
</gene>
<dbReference type="Proteomes" id="UP001497623">
    <property type="component" value="Unassembled WGS sequence"/>
</dbReference>
<keyword evidence="6" id="KW-0539">Nucleus</keyword>
<organism evidence="8 9">
    <name type="scientific">Meganyctiphanes norvegica</name>
    <name type="common">Northern krill</name>
    <name type="synonym">Thysanopoda norvegica</name>
    <dbReference type="NCBI Taxonomy" id="48144"/>
    <lineage>
        <taxon>Eukaryota</taxon>
        <taxon>Metazoa</taxon>
        <taxon>Ecdysozoa</taxon>
        <taxon>Arthropoda</taxon>
        <taxon>Crustacea</taxon>
        <taxon>Multicrustacea</taxon>
        <taxon>Malacostraca</taxon>
        <taxon>Eumalacostraca</taxon>
        <taxon>Eucarida</taxon>
        <taxon>Euphausiacea</taxon>
        <taxon>Euphausiidae</taxon>
        <taxon>Meganyctiphanes</taxon>
    </lineage>
</organism>
<keyword evidence="5" id="KW-0862">Zinc</keyword>
<dbReference type="EMBL" id="CAXKWB010000250">
    <property type="protein sequence ID" value="CAL4060034.1"/>
    <property type="molecule type" value="Genomic_DNA"/>
</dbReference>
<dbReference type="CDD" id="cd15584">
    <property type="entry name" value="PHD_ING1_2"/>
    <property type="match status" value="1"/>
</dbReference>
<evidence type="ECO:0000313" key="9">
    <source>
        <dbReference type="Proteomes" id="UP001497623"/>
    </source>
</evidence>
<dbReference type="InterPro" id="IPR011011">
    <property type="entry name" value="Znf_FYVE_PHD"/>
</dbReference>
<dbReference type="InterPro" id="IPR028651">
    <property type="entry name" value="ING_fam"/>
</dbReference>
<dbReference type="Gene3D" id="3.30.40.10">
    <property type="entry name" value="Zinc/RING finger domain, C3HC4 (zinc finger)"/>
    <property type="match status" value="1"/>
</dbReference>
<dbReference type="PANTHER" id="PTHR10333:SF89">
    <property type="entry name" value="INHIBITOR OF GROWTH PROTEIN"/>
    <property type="match status" value="1"/>
</dbReference>
<feature type="domain" description="Zinc finger PHD-type" evidence="7">
    <location>
        <begin position="200"/>
        <end position="242"/>
    </location>
</feature>
<accession>A0AAV2PLE3</accession>
<dbReference type="PANTHER" id="PTHR10333">
    <property type="entry name" value="INHIBITOR OF GROWTH PROTEIN"/>
    <property type="match status" value="1"/>
</dbReference>
<proteinExistence type="inferred from homology"/>
<dbReference type="SMART" id="SM00249">
    <property type="entry name" value="PHD"/>
    <property type="match status" value="1"/>
</dbReference>
<keyword evidence="3" id="KW-0479">Metal-binding</keyword>
<evidence type="ECO:0000256" key="5">
    <source>
        <dbReference type="ARBA" id="ARBA00022833"/>
    </source>
</evidence>
<evidence type="ECO:0000313" key="8">
    <source>
        <dbReference type="EMBL" id="CAL4060034.1"/>
    </source>
</evidence>
<evidence type="ECO:0000256" key="1">
    <source>
        <dbReference type="ARBA" id="ARBA00004123"/>
    </source>
</evidence>
<evidence type="ECO:0000256" key="6">
    <source>
        <dbReference type="ARBA" id="ARBA00023242"/>
    </source>
</evidence>
<comment type="similarity">
    <text evidence="2">Belongs to the ING family.</text>
</comment>
<comment type="subcellular location">
    <subcellularLocation>
        <location evidence="1">Nucleus</location>
    </subcellularLocation>
</comment>
<comment type="caution">
    <text evidence="8">The sequence shown here is derived from an EMBL/GenBank/DDBJ whole genome shotgun (WGS) entry which is preliminary data.</text>
</comment>
<keyword evidence="4" id="KW-0863">Zinc-finger</keyword>